<keyword evidence="3" id="KW-1185">Reference proteome</keyword>
<dbReference type="GO" id="GO:0007159">
    <property type="term" value="P:leukocyte cell-cell adhesion"/>
    <property type="evidence" value="ECO:0007669"/>
    <property type="project" value="TreeGrafter"/>
</dbReference>
<dbReference type="Proteomes" id="UP000551443">
    <property type="component" value="Unassembled WGS sequence"/>
</dbReference>
<feature type="domain" description="Ig-like" evidence="1">
    <location>
        <begin position="3"/>
        <end position="88"/>
    </location>
</feature>
<dbReference type="EMBL" id="VZUH01005169">
    <property type="protein sequence ID" value="NXU89613.1"/>
    <property type="molecule type" value="Genomic_DNA"/>
</dbReference>
<dbReference type="Gene3D" id="2.60.40.10">
    <property type="entry name" value="Immunoglobulins"/>
    <property type="match status" value="1"/>
</dbReference>
<protein>
    <submittedName>
        <fullName evidence="2">JAM2 protein</fullName>
    </submittedName>
</protein>
<sequence length="105" mass="11114">VAPTTPVCDVPSSAMTGTVVQLSCKETEGSPPSEYQWYKNGVALLEKTGTGSARTPNITYTMNKKSGTLVSVTTNSVIASYQGNRTYSSNGVGLSQKCSVKRMQV</sequence>
<gene>
    <name evidence="2" type="primary">Jam2</name>
    <name evidence="2" type="ORF">XIPELE_R10644</name>
</gene>
<feature type="non-terminal residue" evidence="2">
    <location>
        <position position="1"/>
    </location>
</feature>
<dbReference type="InterPro" id="IPR007110">
    <property type="entry name" value="Ig-like_dom"/>
</dbReference>
<dbReference type="SUPFAM" id="SSF48726">
    <property type="entry name" value="Immunoglobulin"/>
    <property type="match status" value="1"/>
</dbReference>
<dbReference type="PANTHER" id="PTHR44663:SF2">
    <property type="entry name" value="JUNCTIONAL ADHESION MOLECULE B"/>
    <property type="match status" value="1"/>
</dbReference>
<dbReference type="PANTHER" id="PTHR44663">
    <property type="entry name" value="JUNCTIONAL ADHESION MOLECULE B"/>
    <property type="match status" value="1"/>
</dbReference>
<dbReference type="GO" id="GO:0009986">
    <property type="term" value="C:cell surface"/>
    <property type="evidence" value="ECO:0007669"/>
    <property type="project" value="TreeGrafter"/>
</dbReference>
<dbReference type="InterPro" id="IPR036179">
    <property type="entry name" value="Ig-like_dom_sf"/>
</dbReference>
<dbReference type="AlphaFoldDB" id="A0A7L3PED1"/>
<accession>A0A7L3PED1</accession>
<evidence type="ECO:0000259" key="1">
    <source>
        <dbReference type="PROSITE" id="PS50835"/>
    </source>
</evidence>
<dbReference type="InterPro" id="IPR042625">
    <property type="entry name" value="JAM2"/>
</dbReference>
<name>A0A7L3PED1_9DEND</name>
<reference evidence="2 3" key="1">
    <citation type="submission" date="2019-09" db="EMBL/GenBank/DDBJ databases">
        <title>Bird 10,000 Genomes (B10K) Project - Family phase.</title>
        <authorList>
            <person name="Zhang G."/>
        </authorList>
    </citation>
    <scope>NUCLEOTIDE SEQUENCE [LARGE SCALE GENOMIC DNA]</scope>
    <source>
        <strain evidence="2">OUT-0059</strain>
        <tissue evidence="2">Muscle</tissue>
    </source>
</reference>
<evidence type="ECO:0000313" key="3">
    <source>
        <dbReference type="Proteomes" id="UP000551443"/>
    </source>
</evidence>
<dbReference type="GO" id="GO:0070160">
    <property type="term" value="C:tight junction"/>
    <property type="evidence" value="ECO:0007669"/>
    <property type="project" value="TreeGrafter"/>
</dbReference>
<proteinExistence type="predicted"/>
<dbReference type="InterPro" id="IPR013783">
    <property type="entry name" value="Ig-like_fold"/>
</dbReference>
<comment type="caution">
    <text evidence="2">The sequence shown here is derived from an EMBL/GenBank/DDBJ whole genome shotgun (WGS) entry which is preliminary data.</text>
</comment>
<dbReference type="PROSITE" id="PS50835">
    <property type="entry name" value="IG_LIKE"/>
    <property type="match status" value="1"/>
</dbReference>
<organism evidence="2 3">
    <name type="scientific">Xiphorhynchus elegans</name>
    <name type="common">elegant woodcreeper</name>
    <dbReference type="NCBI Taxonomy" id="269412"/>
    <lineage>
        <taxon>Eukaryota</taxon>
        <taxon>Metazoa</taxon>
        <taxon>Chordata</taxon>
        <taxon>Craniata</taxon>
        <taxon>Vertebrata</taxon>
        <taxon>Euteleostomi</taxon>
        <taxon>Archelosauria</taxon>
        <taxon>Archosauria</taxon>
        <taxon>Dinosauria</taxon>
        <taxon>Saurischia</taxon>
        <taxon>Theropoda</taxon>
        <taxon>Coelurosauria</taxon>
        <taxon>Aves</taxon>
        <taxon>Neognathae</taxon>
        <taxon>Neoaves</taxon>
        <taxon>Telluraves</taxon>
        <taxon>Australaves</taxon>
        <taxon>Passeriformes</taxon>
        <taxon>Dendrocolaptidae</taxon>
        <taxon>Xiphorhynchus</taxon>
    </lineage>
</organism>
<evidence type="ECO:0000313" key="2">
    <source>
        <dbReference type="EMBL" id="NXU89613.1"/>
    </source>
</evidence>
<feature type="non-terminal residue" evidence="2">
    <location>
        <position position="105"/>
    </location>
</feature>
<dbReference type="GO" id="GO:0005886">
    <property type="term" value="C:plasma membrane"/>
    <property type="evidence" value="ECO:0007669"/>
    <property type="project" value="TreeGrafter"/>
</dbReference>
<dbReference type="GO" id="GO:0098636">
    <property type="term" value="C:protein complex involved in cell adhesion"/>
    <property type="evidence" value="ECO:0007669"/>
    <property type="project" value="TreeGrafter"/>
</dbReference>